<evidence type="ECO:0000256" key="1">
    <source>
        <dbReference type="SAM" id="Phobius"/>
    </source>
</evidence>
<evidence type="ECO:0008006" key="4">
    <source>
        <dbReference type="Google" id="ProtNLM"/>
    </source>
</evidence>
<dbReference type="EMBL" id="VRMN01000013">
    <property type="protein sequence ID" value="KAA8491446.1"/>
    <property type="molecule type" value="Genomic_DNA"/>
</dbReference>
<evidence type="ECO:0000313" key="3">
    <source>
        <dbReference type="Proteomes" id="UP000324585"/>
    </source>
</evidence>
<evidence type="ECO:0000313" key="2">
    <source>
        <dbReference type="EMBL" id="KAA8491446.1"/>
    </source>
</evidence>
<dbReference type="InterPro" id="IPR036259">
    <property type="entry name" value="MFS_trans_sf"/>
</dbReference>
<sequence length="605" mass="64948">MTSMASSAQLKRSRWFGQVPLACLGMFVAGATIAYSVFVTDFTPAIETAFLVGAAYRNVFGGIASVAGGLFWESHRMSVCLIGLLFHLPLLLLPYAVLKDSAALMVWSTALVGAGNSILGLASVLVISKWLGDRPALGMSLSMLANSSGLIVGSKMFSALSEQFHIMTALIVSGVSIGLLALICLVFMCEPPAGFLDPSHEPAQSPSSSAKAKPAHAEGTEERIIERSANAGVRLGIRLFAQKELYKVFVMYGMGQAVGYTVLVSFASFMDDEFGISGPDSASLFGLMNACGLVARVFAGFVAQSLKRPGFFWCGPKNSALIFLLLQTLACVYMALGHALTMYVVCLTVTLICYSIMPIYVLLIAPQLFSPANAGLTFAIANGVACLMCTCFSLGYTFLTLQTHWIFFAVSAVSSLVAFLVTVTLSRCDAAFEFMLPDGRMAVFIESHLLGELDPSSDQHALHDLMTTEAGFELLQETLGAEEHVPHSLEAGMSFGGLGWAPIDIHASLLVGVIKDDYVTEVLQKKLYEDLPTVGTLTNAVIPLDGEVESVVDSHEKMSLLGDDLQMLEIVDWSQIPEEMDFVETMDIGRPEDVPEPEAELEPNA</sequence>
<protein>
    <recommendedName>
        <fullName evidence="4">Protein NUCLEAR FUSION DEFECTIVE 4</fullName>
    </recommendedName>
</protein>
<feature type="transmembrane region" description="Helical" evidence="1">
    <location>
        <begin position="248"/>
        <end position="270"/>
    </location>
</feature>
<dbReference type="SUPFAM" id="SSF103473">
    <property type="entry name" value="MFS general substrate transporter"/>
    <property type="match status" value="1"/>
</dbReference>
<comment type="caution">
    <text evidence="2">The sequence shown here is derived from an EMBL/GenBank/DDBJ whole genome shotgun (WGS) entry which is preliminary data.</text>
</comment>
<proteinExistence type="predicted"/>
<feature type="transmembrane region" description="Helical" evidence="1">
    <location>
        <begin position="104"/>
        <end position="127"/>
    </location>
</feature>
<keyword evidence="1" id="KW-1133">Transmembrane helix</keyword>
<dbReference type="AlphaFoldDB" id="A0A5J4YJ60"/>
<keyword evidence="1" id="KW-0812">Transmembrane</keyword>
<reference evidence="3" key="1">
    <citation type="journal article" date="2019" name="Nat. Commun.">
        <title>Expansion of phycobilisome linker gene families in mesophilic red algae.</title>
        <authorList>
            <person name="Lee J."/>
            <person name="Kim D."/>
            <person name="Bhattacharya D."/>
            <person name="Yoon H.S."/>
        </authorList>
    </citation>
    <scope>NUCLEOTIDE SEQUENCE [LARGE SCALE GENOMIC DNA]</scope>
    <source>
        <strain evidence="3">CCMP 1328</strain>
    </source>
</reference>
<keyword evidence="3" id="KW-1185">Reference proteome</keyword>
<gene>
    <name evidence="2" type="ORF">FVE85_2461</name>
</gene>
<feature type="transmembrane region" description="Helical" evidence="1">
    <location>
        <begin position="376"/>
        <end position="399"/>
    </location>
</feature>
<feature type="transmembrane region" description="Helical" evidence="1">
    <location>
        <begin position="342"/>
        <end position="364"/>
    </location>
</feature>
<feature type="transmembrane region" description="Helical" evidence="1">
    <location>
        <begin position="282"/>
        <end position="306"/>
    </location>
</feature>
<feature type="transmembrane region" description="Helical" evidence="1">
    <location>
        <begin position="50"/>
        <end position="72"/>
    </location>
</feature>
<keyword evidence="1" id="KW-0472">Membrane</keyword>
<dbReference type="Gene3D" id="1.20.1250.20">
    <property type="entry name" value="MFS general substrate transporter like domains"/>
    <property type="match status" value="1"/>
</dbReference>
<feature type="transmembrane region" description="Helical" evidence="1">
    <location>
        <begin position="405"/>
        <end position="425"/>
    </location>
</feature>
<feature type="transmembrane region" description="Helical" evidence="1">
    <location>
        <begin position="318"/>
        <end position="336"/>
    </location>
</feature>
<feature type="transmembrane region" description="Helical" evidence="1">
    <location>
        <begin position="79"/>
        <end position="98"/>
    </location>
</feature>
<feature type="transmembrane region" description="Helical" evidence="1">
    <location>
        <begin position="166"/>
        <end position="189"/>
    </location>
</feature>
<accession>A0A5J4YJ60</accession>
<dbReference type="GO" id="GO:0022857">
    <property type="term" value="F:transmembrane transporter activity"/>
    <property type="evidence" value="ECO:0007669"/>
    <property type="project" value="InterPro"/>
</dbReference>
<dbReference type="InterPro" id="IPR011701">
    <property type="entry name" value="MFS"/>
</dbReference>
<dbReference type="Pfam" id="PF07690">
    <property type="entry name" value="MFS_1"/>
    <property type="match status" value="1"/>
</dbReference>
<organism evidence="2 3">
    <name type="scientific">Porphyridium purpureum</name>
    <name type="common">Red alga</name>
    <name type="synonym">Porphyridium cruentum</name>
    <dbReference type="NCBI Taxonomy" id="35688"/>
    <lineage>
        <taxon>Eukaryota</taxon>
        <taxon>Rhodophyta</taxon>
        <taxon>Bangiophyceae</taxon>
        <taxon>Porphyridiales</taxon>
        <taxon>Porphyridiaceae</taxon>
        <taxon>Porphyridium</taxon>
    </lineage>
</organism>
<name>A0A5J4YJ60_PORPP</name>
<feature type="transmembrane region" description="Helical" evidence="1">
    <location>
        <begin position="21"/>
        <end position="38"/>
    </location>
</feature>
<dbReference type="Proteomes" id="UP000324585">
    <property type="component" value="Unassembled WGS sequence"/>
</dbReference>